<comment type="cofactor">
    <cofactor evidence="6">
        <name>Mn(2+)</name>
        <dbReference type="ChEBI" id="CHEBI:29035"/>
    </cofactor>
    <text evidence="6">Binds 1 Mn(2+) ion per subunit.</text>
</comment>
<dbReference type="HAMAP" id="MF_00541">
    <property type="entry name" value="RhaA"/>
    <property type="match status" value="1"/>
</dbReference>
<dbReference type="GO" id="GO:0019301">
    <property type="term" value="P:rhamnose catabolic process"/>
    <property type="evidence" value="ECO:0007669"/>
    <property type="project" value="UniProtKB-UniRule"/>
</dbReference>
<evidence type="ECO:0000256" key="7">
    <source>
        <dbReference type="NCBIfam" id="TIGR01748"/>
    </source>
</evidence>
<dbReference type="PANTHER" id="PTHR30268">
    <property type="entry name" value="L-RHAMNOSE ISOMERASE"/>
    <property type="match status" value="1"/>
</dbReference>
<keyword evidence="4 6" id="KW-0413">Isomerase</keyword>
<dbReference type="EC" id="5.3.1.14" evidence="6 7"/>
<dbReference type="GO" id="GO:0008740">
    <property type="term" value="F:L-rhamnose isomerase activity"/>
    <property type="evidence" value="ECO:0007669"/>
    <property type="project" value="UniProtKB-UniRule"/>
</dbReference>
<dbReference type="InterPro" id="IPR036237">
    <property type="entry name" value="Xyl_isomerase-like_sf"/>
</dbReference>
<evidence type="ECO:0000313" key="8">
    <source>
        <dbReference type="EMBL" id="TWU19248.1"/>
    </source>
</evidence>
<dbReference type="Gene3D" id="3.20.20.150">
    <property type="entry name" value="Divalent-metal-dependent TIM barrel enzymes"/>
    <property type="match status" value="1"/>
</dbReference>
<comment type="subcellular location">
    <subcellularLocation>
        <location evidence="6">Cytoplasm</location>
    </subcellularLocation>
</comment>
<feature type="binding site" evidence="6">
    <location>
        <position position="264"/>
    </location>
    <ligand>
        <name>Mn(2+)</name>
        <dbReference type="ChEBI" id="CHEBI:29035"/>
    </ligand>
</feature>
<evidence type="ECO:0000256" key="4">
    <source>
        <dbReference type="ARBA" id="ARBA00023235"/>
    </source>
</evidence>
<dbReference type="RefSeq" id="WP_146406112.1">
    <property type="nucleotide sequence ID" value="NZ_SJPU01000001.1"/>
</dbReference>
<comment type="caution">
    <text evidence="8">The sequence shown here is derived from an EMBL/GenBank/DDBJ whole genome shotgun (WGS) entry which is preliminary data.</text>
</comment>
<keyword evidence="2 6" id="KW-0479">Metal-binding</keyword>
<name>A0A5C6C4Y6_9BACT</name>
<evidence type="ECO:0000313" key="9">
    <source>
        <dbReference type="Proteomes" id="UP000319908"/>
    </source>
</evidence>
<dbReference type="NCBIfam" id="TIGR01748">
    <property type="entry name" value="rhaA"/>
    <property type="match status" value="1"/>
</dbReference>
<feature type="binding site" evidence="6">
    <location>
        <position position="296"/>
    </location>
    <ligand>
        <name>Mn(2+)</name>
        <dbReference type="ChEBI" id="CHEBI:29035"/>
    </ligand>
</feature>
<dbReference type="InterPro" id="IPR050337">
    <property type="entry name" value="L-rhamnose_isomerase"/>
</dbReference>
<dbReference type="UniPathway" id="UPA00541">
    <property type="reaction ID" value="UER00601"/>
</dbReference>
<comment type="function">
    <text evidence="6">Catalyzes the interconversion of L-rhamnose and L-rhamnulose.</text>
</comment>
<evidence type="ECO:0000256" key="5">
    <source>
        <dbReference type="ARBA" id="ARBA00023308"/>
    </source>
</evidence>
<evidence type="ECO:0000256" key="3">
    <source>
        <dbReference type="ARBA" id="ARBA00023211"/>
    </source>
</evidence>
<keyword evidence="1 6" id="KW-0963">Cytoplasm</keyword>
<protein>
    <recommendedName>
        <fullName evidence="6 7">L-rhamnose isomerase</fullName>
        <ecNumber evidence="6 7">5.3.1.14</ecNumber>
    </recommendedName>
</protein>
<dbReference type="AlphaFoldDB" id="A0A5C6C4Y6"/>
<organism evidence="8 9">
    <name type="scientific">Allorhodopirellula heiligendammensis</name>
    <dbReference type="NCBI Taxonomy" id="2714739"/>
    <lineage>
        <taxon>Bacteria</taxon>
        <taxon>Pseudomonadati</taxon>
        <taxon>Planctomycetota</taxon>
        <taxon>Planctomycetia</taxon>
        <taxon>Pirellulales</taxon>
        <taxon>Pirellulaceae</taxon>
        <taxon>Allorhodopirellula</taxon>
    </lineage>
</organism>
<accession>A0A5C6C4Y6</accession>
<comment type="similarity">
    <text evidence="6">Belongs to the rhamnose isomerase family.</text>
</comment>
<gene>
    <name evidence="8" type="primary">rhaA_1</name>
    <name evidence="6" type="synonym">rhaA</name>
    <name evidence="8" type="ORF">Poly21_14200</name>
</gene>
<comment type="catalytic activity">
    <reaction evidence="6">
        <text>L-rhamnopyranose = L-rhamnulose</text>
        <dbReference type="Rhea" id="RHEA:23160"/>
        <dbReference type="ChEBI" id="CHEBI:17897"/>
        <dbReference type="ChEBI" id="CHEBI:62346"/>
        <dbReference type="EC" id="5.3.1.14"/>
    </reaction>
</comment>
<dbReference type="NCBIfam" id="NF002203">
    <property type="entry name" value="PRK01076.1"/>
    <property type="match status" value="1"/>
</dbReference>
<feature type="binding site" evidence="6">
    <location>
        <position position="298"/>
    </location>
    <ligand>
        <name>Mn(2+)</name>
        <dbReference type="ChEBI" id="CHEBI:29035"/>
    </ligand>
</feature>
<comment type="pathway">
    <text evidence="6">Carbohydrate degradation; L-rhamnose degradation; glycerone phosphate from L-rhamnose: step 1/3.</text>
</comment>
<keyword evidence="9" id="KW-1185">Reference proteome</keyword>
<dbReference type="EMBL" id="SJPU01000001">
    <property type="protein sequence ID" value="TWU19248.1"/>
    <property type="molecule type" value="Genomic_DNA"/>
</dbReference>
<dbReference type="GO" id="GO:0030145">
    <property type="term" value="F:manganese ion binding"/>
    <property type="evidence" value="ECO:0007669"/>
    <property type="project" value="UniProtKB-UniRule"/>
</dbReference>
<dbReference type="InterPro" id="IPR009308">
    <property type="entry name" value="Rhamnose_isomerase"/>
</dbReference>
<keyword evidence="5 6" id="KW-0684">Rhamnose metabolism</keyword>
<dbReference type="GO" id="GO:0005737">
    <property type="term" value="C:cytoplasm"/>
    <property type="evidence" value="ECO:0007669"/>
    <property type="project" value="UniProtKB-SubCell"/>
</dbReference>
<dbReference type="Proteomes" id="UP000319908">
    <property type="component" value="Unassembled WGS sequence"/>
</dbReference>
<dbReference type="GO" id="GO:0019324">
    <property type="term" value="P:L-lyxose metabolic process"/>
    <property type="evidence" value="ECO:0007669"/>
    <property type="project" value="TreeGrafter"/>
</dbReference>
<keyword evidence="3 6" id="KW-0464">Manganese</keyword>
<sequence>MTDAANIHKAYELAVEQYESLGVNVQNALNRLSRIAISVHCWQGDDVVGFEGNEGALGNGLAVTGNYPGRARNPDELRNDLEVAYSLIPGKHRLNLHALYGEFDGFVDRDAIDIEHFQGWIDWARSQDVNLDFNPSFFSHEKASDGFTLAHADSGIRQFWIDHGTACRKIAAAMGKAQANACINNFWVPDGLKDTPANRKEPRERLAASLDEIFTENFSANQTLDTVECKLFGIGSESYVVGSHEFYMGYAISRNKMLCLDAGHFHPSEMISDKISSVLMYVPQLLLHVSRGVRWDSDHVVTYTDELQTIMQEIVRGEYLDRVHIGLDFFDASINRVAAWAIGTRNALKALLAALLEPTEMLQQLEREGDYTARLALIEEQKMMPLGAIWNHYCQTAGVPVGIDWLEKTRQYEANVQSLREVELGAANV</sequence>
<dbReference type="PANTHER" id="PTHR30268:SF0">
    <property type="entry name" value="L-RHAMNOSE ISOMERASE"/>
    <property type="match status" value="1"/>
</dbReference>
<proteinExistence type="inferred from homology"/>
<dbReference type="OrthoDB" id="9766697at2"/>
<dbReference type="SUPFAM" id="SSF51658">
    <property type="entry name" value="Xylose isomerase-like"/>
    <property type="match status" value="1"/>
</dbReference>
<evidence type="ECO:0000256" key="6">
    <source>
        <dbReference type="HAMAP-Rule" id="MF_00541"/>
    </source>
</evidence>
<reference evidence="8 9" key="1">
    <citation type="journal article" date="2020" name="Antonie Van Leeuwenhoek">
        <title>Rhodopirellula heiligendammensis sp. nov., Rhodopirellula pilleata sp. nov., and Rhodopirellula solitaria sp. nov. isolated from natural or artificial marine surfaces in Northern Germany and California, USA, and emended description of the genus Rhodopirellula.</title>
        <authorList>
            <person name="Kallscheuer N."/>
            <person name="Wiegand S."/>
            <person name="Jogler M."/>
            <person name="Boedeker C."/>
            <person name="Peeters S.H."/>
            <person name="Rast P."/>
            <person name="Heuer A."/>
            <person name="Jetten M.S.M."/>
            <person name="Rohde M."/>
            <person name="Jogler C."/>
        </authorList>
    </citation>
    <scope>NUCLEOTIDE SEQUENCE [LARGE SCALE GENOMIC DNA]</scope>
    <source>
        <strain evidence="8 9">Poly21</strain>
    </source>
</reference>
<evidence type="ECO:0000256" key="1">
    <source>
        <dbReference type="ARBA" id="ARBA00022490"/>
    </source>
</evidence>
<evidence type="ECO:0000256" key="2">
    <source>
        <dbReference type="ARBA" id="ARBA00022723"/>
    </source>
</evidence>
<dbReference type="Pfam" id="PF06134">
    <property type="entry name" value="RhaA"/>
    <property type="match status" value="1"/>
</dbReference>